<evidence type="ECO:0000259" key="1">
    <source>
        <dbReference type="PROSITE" id="PS51186"/>
    </source>
</evidence>
<evidence type="ECO:0000313" key="3">
    <source>
        <dbReference type="Proteomes" id="UP000238312"/>
    </source>
</evidence>
<sequence>MWHAEQTALAEGVEAEFMYRYESSAPSQVRAELGIATTHIGGGVALAMRNDPTGYWNKALGFGFDEPVTGELLDRVLDFYRDEGSKMAVIQVAPAVLPQDWDDLRARHGLRPEGKIVKLWCPIDFFTAGVRTALRVEPVGFDDLREWASVVLRGFGMPEQGMGEMIAAAAAHPDFRPFAAWDGDRMVAGANLFLHGKVGSLNTGATLPGYRNRGAQSALLAARAQEAVQAGCRWLVAETGQPAEGGSNSSLNNMLRAGMRPLYTRENWVWRSDGADRLTRSPSRAEQGRIGVEAFG</sequence>
<dbReference type="AlphaFoldDB" id="A0A2T0MQF5"/>
<dbReference type="SUPFAM" id="SSF55729">
    <property type="entry name" value="Acyl-CoA N-acyltransferases (Nat)"/>
    <property type="match status" value="1"/>
</dbReference>
<dbReference type="OrthoDB" id="4712828at2"/>
<dbReference type="GO" id="GO:0016747">
    <property type="term" value="F:acyltransferase activity, transferring groups other than amino-acyl groups"/>
    <property type="evidence" value="ECO:0007669"/>
    <property type="project" value="InterPro"/>
</dbReference>
<evidence type="ECO:0000313" key="2">
    <source>
        <dbReference type="EMBL" id="PRX60390.1"/>
    </source>
</evidence>
<dbReference type="InterPro" id="IPR000182">
    <property type="entry name" value="GNAT_dom"/>
</dbReference>
<dbReference type="InterPro" id="IPR038740">
    <property type="entry name" value="BioF2-like_GNAT_dom"/>
</dbReference>
<dbReference type="PROSITE" id="PS51186">
    <property type="entry name" value="GNAT"/>
    <property type="match status" value="1"/>
</dbReference>
<dbReference type="InterPro" id="IPR016181">
    <property type="entry name" value="Acyl_CoA_acyltransferase"/>
</dbReference>
<keyword evidence="3" id="KW-1185">Reference proteome</keyword>
<keyword evidence="2" id="KW-0808">Transferase</keyword>
<reference evidence="2 3" key="1">
    <citation type="submission" date="2018-03" db="EMBL/GenBank/DDBJ databases">
        <title>Genomic Encyclopedia of Type Strains, Phase III (KMG-III): the genomes of soil and plant-associated and newly described type strains.</title>
        <authorList>
            <person name="Whitman W."/>
        </authorList>
    </citation>
    <scope>NUCLEOTIDE SEQUENCE [LARGE SCALE GENOMIC DNA]</scope>
    <source>
        <strain evidence="2 3">CGMCC 4.7104</strain>
    </source>
</reference>
<dbReference type="CDD" id="cd04301">
    <property type="entry name" value="NAT_SF"/>
    <property type="match status" value="1"/>
</dbReference>
<protein>
    <submittedName>
        <fullName evidence="2">Acetyltransferase (GNAT) family protein</fullName>
    </submittedName>
</protein>
<comment type="caution">
    <text evidence="2">The sequence shown here is derived from an EMBL/GenBank/DDBJ whole genome shotgun (WGS) entry which is preliminary data.</text>
</comment>
<dbReference type="Pfam" id="PF13480">
    <property type="entry name" value="Acetyltransf_6"/>
    <property type="match status" value="1"/>
</dbReference>
<proteinExistence type="predicted"/>
<dbReference type="RefSeq" id="WP_146178422.1">
    <property type="nucleotide sequence ID" value="NZ_PVNG01000017.1"/>
</dbReference>
<dbReference type="EMBL" id="PVNG01000017">
    <property type="protein sequence ID" value="PRX60390.1"/>
    <property type="molecule type" value="Genomic_DNA"/>
</dbReference>
<dbReference type="Gene3D" id="3.40.630.30">
    <property type="match status" value="1"/>
</dbReference>
<dbReference type="Proteomes" id="UP000238312">
    <property type="component" value="Unassembled WGS sequence"/>
</dbReference>
<accession>A0A2T0MQF5</accession>
<name>A0A2T0MQF5_9ACTN</name>
<organism evidence="2 3">
    <name type="scientific">Nonomuraea fuscirosea</name>
    <dbReference type="NCBI Taxonomy" id="1291556"/>
    <lineage>
        <taxon>Bacteria</taxon>
        <taxon>Bacillati</taxon>
        <taxon>Actinomycetota</taxon>
        <taxon>Actinomycetes</taxon>
        <taxon>Streptosporangiales</taxon>
        <taxon>Streptosporangiaceae</taxon>
        <taxon>Nonomuraea</taxon>
    </lineage>
</organism>
<feature type="domain" description="N-acetyltransferase" evidence="1">
    <location>
        <begin position="134"/>
        <end position="296"/>
    </location>
</feature>
<gene>
    <name evidence="2" type="ORF">B0I32_117157</name>
</gene>